<organism evidence="1">
    <name type="scientific">Hexamita inflata</name>
    <dbReference type="NCBI Taxonomy" id="28002"/>
    <lineage>
        <taxon>Eukaryota</taxon>
        <taxon>Metamonada</taxon>
        <taxon>Diplomonadida</taxon>
        <taxon>Hexamitidae</taxon>
        <taxon>Hexamitinae</taxon>
        <taxon>Hexamita</taxon>
    </lineage>
</organism>
<comment type="caution">
    <text evidence="1">The sequence shown here is derived from an EMBL/GenBank/DDBJ whole genome shotgun (WGS) entry which is preliminary data.</text>
</comment>
<keyword evidence="3" id="KW-1185">Reference proteome</keyword>
<protein>
    <submittedName>
        <fullName evidence="2">Hypothetical_protein</fullName>
    </submittedName>
</protein>
<dbReference type="EMBL" id="CAXDID020000096">
    <property type="protein sequence ID" value="CAL6024787.1"/>
    <property type="molecule type" value="Genomic_DNA"/>
</dbReference>
<gene>
    <name evidence="2" type="ORF">HINF_LOCUS29787</name>
    <name evidence="1" type="ORF">HINF_LOCUS60408</name>
</gene>
<evidence type="ECO:0000313" key="1">
    <source>
        <dbReference type="EMBL" id="CAI9972763.1"/>
    </source>
</evidence>
<proteinExistence type="predicted"/>
<dbReference type="AlphaFoldDB" id="A0AA86VPW0"/>
<reference evidence="1" key="1">
    <citation type="submission" date="2023-06" db="EMBL/GenBank/DDBJ databases">
        <authorList>
            <person name="Kurt Z."/>
        </authorList>
    </citation>
    <scope>NUCLEOTIDE SEQUENCE</scope>
</reference>
<evidence type="ECO:0000313" key="3">
    <source>
        <dbReference type="Proteomes" id="UP001642409"/>
    </source>
</evidence>
<dbReference type="Proteomes" id="UP001642409">
    <property type="component" value="Unassembled WGS sequence"/>
</dbReference>
<evidence type="ECO:0000313" key="2">
    <source>
        <dbReference type="EMBL" id="CAL6024787.1"/>
    </source>
</evidence>
<accession>A0AA86VPW0</accession>
<name>A0AA86VPW0_9EUKA</name>
<dbReference type="EMBL" id="CATOUU010001114">
    <property type="protein sequence ID" value="CAI9972763.1"/>
    <property type="molecule type" value="Genomic_DNA"/>
</dbReference>
<reference evidence="2 3" key="2">
    <citation type="submission" date="2024-07" db="EMBL/GenBank/DDBJ databases">
        <authorList>
            <person name="Akdeniz Z."/>
        </authorList>
    </citation>
    <scope>NUCLEOTIDE SEQUENCE [LARGE SCALE GENOMIC DNA]</scope>
</reference>
<sequence>MQHPFSFLPPLCNHEEQQPAGPEEETACCSLVTSTTITSLRQAFPIQVLQPGERDTIYKSNRKQSLCEEEGFSDSENSPPLLRPAFAEETREFENLDNYSSFSTCFKIYLSDCMYKYLCHSFENPTANIMDLEF</sequence>